<dbReference type="GO" id="GO:0016829">
    <property type="term" value="F:lyase activity"/>
    <property type="evidence" value="ECO:0007669"/>
    <property type="project" value="InterPro"/>
</dbReference>
<dbReference type="Pfam" id="PF06314">
    <property type="entry name" value="ADC"/>
    <property type="match status" value="1"/>
</dbReference>
<dbReference type="RefSeq" id="WP_092225842.1">
    <property type="nucleotide sequence ID" value="NZ_FNJI01000043.1"/>
</dbReference>
<dbReference type="STRING" id="91360.SAMN05660330_03933"/>
<name>A0A1H0V8U9_9BACT</name>
<evidence type="ECO:0000313" key="1">
    <source>
        <dbReference type="EMBL" id="SDP74817.1"/>
    </source>
</evidence>
<accession>A0A1H0V8U9</accession>
<reference evidence="1 2" key="1">
    <citation type="submission" date="2016-10" db="EMBL/GenBank/DDBJ databases">
        <authorList>
            <person name="de Groot N.N."/>
        </authorList>
    </citation>
    <scope>NUCLEOTIDE SEQUENCE [LARGE SCALE GENOMIC DNA]</scope>
    <source>
        <strain evidence="1 2">DSM 12130</strain>
    </source>
</reference>
<organism evidence="1 2">
    <name type="scientific">Desulforhopalus singaporensis</name>
    <dbReference type="NCBI Taxonomy" id="91360"/>
    <lineage>
        <taxon>Bacteria</taxon>
        <taxon>Pseudomonadati</taxon>
        <taxon>Thermodesulfobacteriota</taxon>
        <taxon>Desulfobulbia</taxon>
        <taxon>Desulfobulbales</taxon>
        <taxon>Desulfocapsaceae</taxon>
        <taxon>Desulforhopalus</taxon>
    </lineage>
</organism>
<keyword evidence="2" id="KW-1185">Reference proteome</keyword>
<dbReference type="Proteomes" id="UP000199073">
    <property type="component" value="Unassembled WGS sequence"/>
</dbReference>
<protein>
    <submittedName>
        <fullName evidence="1">Acetoacetate decarboxylase</fullName>
    </submittedName>
</protein>
<dbReference type="OrthoDB" id="1633687at2"/>
<dbReference type="AlphaFoldDB" id="A0A1H0V8U9"/>
<proteinExistence type="predicted"/>
<dbReference type="EMBL" id="FNJI01000043">
    <property type="protein sequence ID" value="SDP74817.1"/>
    <property type="molecule type" value="Genomic_DNA"/>
</dbReference>
<dbReference type="InterPro" id="IPR010451">
    <property type="entry name" value="Acetoacetate_decarboxylase"/>
</dbReference>
<sequence length="267" mass="29843">MTLHYAVKNGNSIPVQAPRFAENSVNPYYCNDHQTIAVYCRATPEIIDKYLAPTPFKSVSDVFMIMFSDCTNHDGIEGAYQGVSFVFPVKHRDVIGGYHMFTYTDNTDIVLRNREVFGYPDKLASINILEENDKITCTCHIQKTGVSNGSKLIHLELDKSKPLGNSLDVPNMTPDIILKTMGRPEGPGILYELALSRDTSPDFTLKNKIEAQATVKLYENSENPLNEFSPIEVLGGVYTVGDFASTNENGWAKILEEVIPLEDYFKS</sequence>
<dbReference type="InterPro" id="IPR023375">
    <property type="entry name" value="ADC_dom_sf"/>
</dbReference>
<dbReference type="Gene3D" id="2.40.400.10">
    <property type="entry name" value="Acetoacetate decarboxylase-like"/>
    <property type="match status" value="1"/>
</dbReference>
<gene>
    <name evidence="1" type="ORF">SAMN05660330_03933</name>
</gene>
<dbReference type="SUPFAM" id="SSF160104">
    <property type="entry name" value="Acetoacetate decarboxylase-like"/>
    <property type="match status" value="1"/>
</dbReference>
<evidence type="ECO:0000313" key="2">
    <source>
        <dbReference type="Proteomes" id="UP000199073"/>
    </source>
</evidence>